<keyword evidence="1" id="KW-0460">Magnesium</keyword>
<dbReference type="Pfam" id="PF03737">
    <property type="entry name" value="RraA-like"/>
    <property type="match status" value="1"/>
</dbReference>
<gene>
    <name evidence="2" type="ORF">DXG03_001408</name>
</gene>
<feature type="binding site" evidence="1">
    <location>
        <position position="158"/>
    </location>
    <ligand>
        <name>Mg(2+)</name>
        <dbReference type="ChEBI" id="CHEBI:18420"/>
    </ligand>
</feature>
<dbReference type="InterPro" id="IPR036704">
    <property type="entry name" value="RraA/RraA-like_sf"/>
</dbReference>
<sequence>MTSSANTYSLSSWSTSLTRGVDPLGSNFASMVGGNVMSRELVLYNLTENTYPDHVIDNFKTDNRGNNTIQVLIIAERGLLKFLWFGQRNGMTGQSIPLKDPNANRDHANLFAQYWEAAMMDVIEQGDHSKNAVWGGLMSAGAQARSAVGVIISGRCRDLAEHQLLQFPVFARGHSTLGQSPFTRPSEINVPLLIQLQGNISEKDPFPPVTVEPGDWMVADIDGVVCVPKALESRVIELASKGRAVDELCMRYIQAGNGVQASFKAHRGK</sequence>
<dbReference type="SUPFAM" id="SSF89562">
    <property type="entry name" value="RraA-like"/>
    <property type="match status" value="1"/>
</dbReference>
<dbReference type="Gene3D" id="3.50.30.40">
    <property type="entry name" value="Ribonuclease E inhibitor RraA/RraA-like"/>
    <property type="match status" value="1"/>
</dbReference>
<feature type="binding site" evidence="1">
    <location>
        <position position="157"/>
    </location>
    <ligand>
        <name>substrate</name>
    </ligand>
</feature>
<dbReference type="GO" id="GO:0047443">
    <property type="term" value="F:4-hydroxy-4-methyl-2-oxoglutarate aldolase activity"/>
    <property type="evidence" value="ECO:0007669"/>
    <property type="project" value="TreeGrafter"/>
</dbReference>
<dbReference type="GO" id="GO:0046872">
    <property type="term" value="F:metal ion binding"/>
    <property type="evidence" value="ECO:0007669"/>
    <property type="project" value="UniProtKB-KW"/>
</dbReference>
<evidence type="ECO:0000313" key="3">
    <source>
        <dbReference type="Proteomes" id="UP000775547"/>
    </source>
</evidence>
<comment type="cofactor">
    <cofactor evidence="1">
        <name>Mg(2+)</name>
        <dbReference type="ChEBI" id="CHEBI:18420"/>
    </cofactor>
</comment>
<evidence type="ECO:0008006" key="4">
    <source>
        <dbReference type="Google" id="ProtNLM"/>
    </source>
</evidence>
<dbReference type="CDD" id="cd16841">
    <property type="entry name" value="RraA_family"/>
    <property type="match status" value="1"/>
</dbReference>
<protein>
    <recommendedName>
        <fullName evidence="4">RraA-like protein</fullName>
    </recommendedName>
</protein>
<dbReference type="GO" id="GO:0008948">
    <property type="term" value="F:oxaloacetate decarboxylase activity"/>
    <property type="evidence" value="ECO:0007669"/>
    <property type="project" value="TreeGrafter"/>
</dbReference>
<dbReference type="OrthoDB" id="1476984at2759"/>
<keyword evidence="1" id="KW-0479">Metal-binding</keyword>
<reference evidence="2" key="2">
    <citation type="submission" date="2021-10" db="EMBL/GenBank/DDBJ databases">
        <title>Phylogenomics reveals ancestral predisposition of the termite-cultivated fungus Termitomyces towards a domesticated lifestyle.</title>
        <authorList>
            <person name="Auxier B."/>
            <person name="Grum-Grzhimaylo A."/>
            <person name="Cardenas M.E."/>
            <person name="Lodge J.D."/>
            <person name="Laessoe T."/>
            <person name="Pedersen O."/>
            <person name="Smith M.E."/>
            <person name="Kuyper T.W."/>
            <person name="Franco-Molano E.A."/>
            <person name="Baroni T.J."/>
            <person name="Aanen D.K."/>
        </authorList>
    </citation>
    <scope>NUCLEOTIDE SEQUENCE</scope>
    <source>
        <strain evidence="2">AP01</strain>
        <tissue evidence="2">Mycelium</tissue>
    </source>
</reference>
<dbReference type="PANTHER" id="PTHR33254:SF4">
    <property type="entry name" value="4-HYDROXY-4-METHYL-2-OXOGLUTARATE ALDOLASE 3-RELATED"/>
    <property type="match status" value="1"/>
</dbReference>
<proteinExistence type="predicted"/>
<keyword evidence="3" id="KW-1185">Reference proteome</keyword>
<organism evidence="2 3">
    <name type="scientific">Asterophora parasitica</name>
    <dbReference type="NCBI Taxonomy" id="117018"/>
    <lineage>
        <taxon>Eukaryota</taxon>
        <taxon>Fungi</taxon>
        <taxon>Dikarya</taxon>
        <taxon>Basidiomycota</taxon>
        <taxon>Agaricomycotina</taxon>
        <taxon>Agaricomycetes</taxon>
        <taxon>Agaricomycetidae</taxon>
        <taxon>Agaricales</taxon>
        <taxon>Tricholomatineae</taxon>
        <taxon>Lyophyllaceae</taxon>
        <taxon>Asterophora</taxon>
    </lineage>
</organism>
<evidence type="ECO:0000256" key="1">
    <source>
        <dbReference type="PIRSR" id="PIRSR605493-1"/>
    </source>
</evidence>
<accession>A0A9P7KDY9</accession>
<dbReference type="PANTHER" id="PTHR33254">
    <property type="entry name" value="4-HYDROXY-4-METHYL-2-OXOGLUTARATE ALDOLASE 3-RELATED"/>
    <property type="match status" value="1"/>
</dbReference>
<evidence type="ECO:0000313" key="2">
    <source>
        <dbReference type="EMBL" id="KAG5647038.1"/>
    </source>
</evidence>
<dbReference type="Proteomes" id="UP000775547">
    <property type="component" value="Unassembled WGS sequence"/>
</dbReference>
<name>A0A9P7KDY9_9AGAR</name>
<comment type="caution">
    <text evidence="2">The sequence shown here is derived from an EMBL/GenBank/DDBJ whole genome shotgun (WGS) entry which is preliminary data.</text>
</comment>
<dbReference type="EMBL" id="JABCKV010000013">
    <property type="protein sequence ID" value="KAG5647038.1"/>
    <property type="molecule type" value="Genomic_DNA"/>
</dbReference>
<dbReference type="AlphaFoldDB" id="A0A9P7KDY9"/>
<feature type="binding site" evidence="1">
    <location>
        <begin position="135"/>
        <end position="138"/>
    </location>
    <ligand>
        <name>substrate</name>
    </ligand>
</feature>
<reference evidence="2" key="1">
    <citation type="submission" date="2020-07" db="EMBL/GenBank/DDBJ databases">
        <authorList>
            <person name="Nieuwenhuis M."/>
            <person name="Van De Peppel L.J.J."/>
        </authorList>
    </citation>
    <scope>NUCLEOTIDE SEQUENCE</scope>
    <source>
        <strain evidence="2">AP01</strain>
        <tissue evidence="2">Mycelium</tissue>
    </source>
</reference>
<dbReference type="InterPro" id="IPR005493">
    <property type="entry name" value="RraA/RraA-like"/>
</dbReference>